<evidence type="ECO:0000256" key="2">
    <source>
        <dbReference type="ARBA" id="ARBA00022823"/>
    </source>
</evidence>
<feature type="domain" description="Lipoyl-binding" evidence="6">
    <location>
        <begin position="1"/>
        <end position="76"/>
    </location>
</feature>
<evidence type="ECO:0000313" key="8">
    <source>
        <dbReference type="Proteomes" id="UP001367676"/>
    </source>
</evidence>
<dbReference type="CDD" id="cd06848">
    <property type="entry name" value="GCS_H"/>
    <property type="match status" value="1"/>
</dbReference>
<dbReference type="Pfam" id="PF01597">
    <property type="entry name" value="GCV_H"/>
    <property type="match status" value="1"/>
</dbReference>
<comment type="caution">
    <text evidence="7">The sequence shown here is derived from an EMBL/GenBank/DDBJ whole genome shotgun (WGS) entry which is preliminary data.</text>
</comment>
<dbReference type="GO" id="GO:0019464">
    <property type="term" value="P:glycine decarboxylation via glycine cleavage system"/>
    <property type="evidence" value="ECO:0007669"/>
    <property type="project" value="UniProtKB-UniRule"/>
</dbReference>
<dbReference type="Gene3D" id="2.40.50.100">
    <property type="match status" value="1"/>
</dbReference>
<reference evidence="7 8" key="1">
    <citation type="submission" date="2024-03" db="EMBL/GenBank/DDBJ databases">
        <title>Adaptation during the transition from Ophiocordyceps entomopathogen to insect associate is accompanied by gene loss and intensified selection.</title>
        <authorList>
            <person name="Ward C.M."/>
            <person name="Onetto C.A."/>
            <person name="Borneman A.R."/>
        </authorList>
    </citation>
    <scope>NUCLEOTIDE SEQUENCE [LARGE SCALE GENOMIC DNA]</scope>
    <source>
        <strain evidence="7">AWRI1</strain>
        <tissue evidence="7">Single Adult Female</tissue>
    </source>
</reference>
<evidence type="ECO:0000256" key="5">
    <source>
        <dbReference type="RuleBase" id="RU364055"/>
    </source>
</evidence>
<comment type="subunit">
    <text evidence="5">The glycine cleavage system is composed of four proteins: P, T, L and H.</text>
</comment>
<dbReference type="GO" id="GO:0005960">
    <property type="term" value="C:glycine cleavage complex"/>
    <property type="evidence" value="ECO:0007669"/>
    <property type="project" value="UniProtKB-UniRule"/>
</dbReference>
<evidence type="ECO:0000256" key="1">
    <source>
        <dbReference type="ARBA" id="ARBA00009249"/>
    </source>
</evidence>
<comment type="subcellular location">
    <subcellularLocation>
        <location evidence="5">Mitochondrion</location>
    </subcellularLocation>
</comment>
<dbReference type="InterPro" id="IPR033753">
    <property type="entry name" value="GCV_H/Fam206"/>
</dbReference>
<evidence type="ECO:0000313" key="7">
    <source>
        <dbReference type="EMBL" id="KAK7578251.1"/>
    </source>
</evidence>
<sequence>MQEEESLGDIVFVQLPEVGSDVNPQDECGALESVKAASELYSPVSGTVTEINSALEEKPELVNKSCYDGGWLFKLKLKDADEIKTLMHEEQYSEFLKSDH</sequence>
<dbReference type="NCBIfam" id="TIGR00527">
    <property type="entry name" value="gcvH"/>
    <property type="match status" value="1"/>
</dbReference>
<dbReference type="PROSITE" id="PS00189">
    <property type="entry name" value="LIPOYL"/>
    <property type="match status" value="1"/>
</dbReference>
<keyword evidence="5" id="KW-0496">Mitochondrion</keyword>
<dbReference type="InterPro" id="IPR002930">
    <property type="entry name" value="GCV_H"/>
</dbReference>
<organism evidence="7 8">
    <name type="scientific">Parthenolecanium corni</name>
    <dbReference type="NCBI Taxonomy" id="536013"/>
    <lineage>
        <taxon>Eukaryota</taxon>
        <taxon>Metazoa</taxon>
        <taxon>Ecdysozoa</taxon>
        <taxon>Arthropoda</taxon>
        <taxon>Hexapoda</taxon>
        <taxon>Insecta</taxon>
        <taxon>Pterygota</taxon>
        <taxon>Neoptera</taxon>
        <taxon>Paraneoptera</taxon>
        <taxon>Hemiptera</taxon>
        <taxon>Sternorrhyncha</taxon>
        <taxon>Coccoidea</taxon>
        <taxon>Coccidae</taxon>
        <taxon>Parthenolecanium</taxon>
    </lineage>
</organism>
<dbReference type="AlphaFoldDB" id="A0AAN9TAM9"/>
<keyword evidence="2 4" id="KW-0450">Lipoyl</keyword>
<dbReference type="NCBIfam" id="NF002270">
    <property type="entry name" value="PRK01202.1"/>
    <property type="match status" value="1"/>
</dbReference>
<dbReference type="InterPro" id="IPR011053">
    <property type="entry name" value="Single_hybrid_motif"/>
</dbReference>
<dbReference type="SUPFAM" id="SSF51230">
    <property type="entry name" value="Single hybrid motif"/>
    <property type="match status" value="1"/>
</dbReference>
<dbReference type="PANTHER" id="PTHR11715:SF3">
    <property type="entry name" value="GLYCINE CLEAVAGE SYSTEM H PROTEIN-RELATED"/>
    <property type="match status" value="1"/>
</dbReference>
<dbReference type="InterPro" id="IPR017453">
    <property type="entry name" value="GCV_H_sub"/>
</dbReference>
<comment type="cofactor">
    <cofactor evidence="5">
        <name>(R)-lipoate</name>
        <dbReference type="ChEBI" id="CHEBI:83088"/>
    </cofactor>
    <text evidence="5">Binds 1 lipoyl cofactor covalently.</text>
</comment>
<evidence type="ECO:0000256" key="3">
    <source>
        <dbReference type="ARBA" id="ARBA00022946"/>
    </source>
</evidence>
<accession>A0AAN9TAM9</accession>
<dbReference type="InterPro" id="IPR000089">
    <property type="entry name" value="Biotin_lipoyl"/>
</dbReference>
<gene>
    <name evidence="7" type="ORF">V9T40_010456</name>
</gene>
<dbReference type="PROSITE" id="PS50968">
    <property type="entry name" value="BIOTINYL_LIPOYL"/>
    <property type="match status" value="1"/>
</dbReference>
<evidence type="ECO:0000259" key="6">
    <source>
        <dbReference type="PROSITE" id="PS50968"/>
    </source>
</evidence>
<keyword evidence="3 5" id="KW-0809">Transit peptide</keyword>
<dbReference type="GO" id="GO:0005739">
    <property type="term" value="C:mitochondrion"/>
    <property type="evidence" value="ECO:0007669"/>
    <property type="project" value="UniProtKB-SubCell"/>
</dbReference>
<evidence type="ECO:0000256" key="4">
    <source>
        <dbReference type="PIRSR" id="PIRSR617453-50"/>
    </source>
</evidence>
<comment type="function">
    <text evidence="5">The H protein shuttles the methylamine group of glycine from the P protein to the T protein.</text>
</comment>
<name>A0AAN9TAM9_9HEMI</name>
<comment type="similarity">
    <text evidence="1 5">Belongs to the GcvH family.</text>
</comment>
<protein>
    <recommendedName>
        <fullName evidence="5">Glycine cleavage system H protein</fullName>
    </recommendedName>
</protein>
<dbReference type="InterPro" id="IPR003016">
    <property type="entry name" value="2-oxoA_DH_lipoyl-BS"/>
</dbReference>
<dbReference type="Proteomes" id="UP001367676">
    <property type="component" value="Unassembled WGS sequence"/>
</dbReference>
<dbReference type="PANTHER" id="PTHR11715">
    <property type="entry name" value="GLYCINE CLEAVAGE SYSTEM H PROTEIN"/>
    <property type="match status" value="1"/>
</dbReference>
<keyword evidence="8" id="KW-1185">Reference proteome</keyword>
<dbReference type="GO" id="GO:0009249">
    <property type="term" value="P:protein lipoylation"/>
    <property type="evidence" value="ECO:0007669"/>
    <property type="project" value="TreeGrafter"/>
</dbReference>
<feature type="modified residue" description="N6-lipoyllysine" evidence="4">
    <location>
        <position position="35"/>
    </location>
</feature>
<dbReference type="EMBL" id="JBBCAQ010000035">
    <property type="protein sequence ID" value="KAK7578251.1"/>
    <property type="molecule type" value="Genomic_DNA"/>
</dbReference>
<proteinExistence type="inferred from homology"/>